<dbReference type="Pfam" id="PF01205">
    <property type="entry name" value="Impact_N"/>
    <property type="match status" value="1"/>
</dbReference>
<evidence type="ECO:0000313" key="4">
    <source>
        <dbReference type="EMBL" id="MFC1403587.1"/>
    </source>
</evidence>
<dbReference type="RefSeq" id="WP_051725427.1">
    <property type="nucleotide sequence ID" value="NZ_JBHEZZ010000010.1"/>
</dbReference>
<evidence type="ECO:0000259" key="3">
    <source>
        <dbReference type="Pfam" id="PF09186"/>
    </source>
</evidence>
<proteinExistence type="inferred from homology"/>
<dbReference type="InterPro" id="IPR023582">
    <property type="entry name" value="Impact"/>
</dbReference>
<evidence type="ECO:0000313" key="5">
    <source>
        <dbReference type="Proteomes" id="UP001592528"/>
    </source>
</evidence>
<dbReference type="InterPro" id="IPR020569">
    <property type="entry name" value="UPF0029_Impact_CS"/>
</dbReference>
<dbReference type="NCBIfam" id="TIGR00257">
    <property type="entry name" value="IMPACT_YIGZ"/>
    <property type="match status" value="1"/>
</dbReference>
<dbReference type="InterPro" id="IPR001498">
    <property type="entry name" value="Impact_N"/>
</dbReference>
<dbReference type="Proteomes" id="UP001592528">
    <property type="component" value="Unassembled WGS sequence"/>
</dbReference>
<dbReference type="InterPro" id="IPR036956">
    <property type="entry name" value="Impact_N_sf"/>
</dbReference>
<dbReference type="InterPro" id="IPR015269">
    <property type="entry name" value="UPF0029_Impact_C"/>
</dbReference>
<dbReference type="Gene3D" id="3.30.230.30">
    <property type="entry name" value="Impact, N-terminal domain"/>
    <property type="match status" value="1"/>
</dbReference>
<dbReference type="SUPFAM" id="SSF54211">
    <property type="entry name" value="Ribosomal protein S5 domain 2-like"/>
    <property type="match status" value="1"/>
</dbReference>
<dbReference type="EMBL" id="JBHEZZ010000010">
    <property type="protein sequence ID" value="MFC1403587.1"/>
    <property type="molecule type" value="Genomic_DNA"/>
</dbReference>
<dbReference type="PROSITE" id="PS00910">
    <property type="entry name" value="UPF0029"/>
    <property type="match status" value="1"/>
</dbReference>
<feature type="domain" description="UPF0029" evidence="3">
    <location>
        <begin position="148"/>
        <end position="201"/>
    </location>
</feature>
<dbReference type="Pfam" id="PF09186">
    <property type="entry name" value="DUF1949"/>
    <property type="match status" value="1"/>
</dbReference>
<feature type="domain" description="Impact N-terminal" evidence="2">
    <location>
        <begin position="25"/>
        <end position="130"/>
    </location>
</feature>
<protein>
    <submittedName>
        <fullName evidence="4">YigZ family protein</fullName>
    </submittedName>
</protein>
<dbReference type="InterPro" id="IPR035647">
    <property type="entry name" value="EFG_III/V"/>
</dbReference>
<comment type="similarity">
    <text evidence="1">Belongs to the IMPACT family.</text>
</comment>
<name>A0ABV6UQ46_9ACTN</name>
<comment type="caution">
    <text evidence="4">The sequence shown here is derived from an EMBL/GenBank/DDBJ whole genome shotgun (WGS) entry which is preliminary data.</text>
</comment>
<dbReference type="PANTHER" id="PTHR16301:SF20">
    <property type="entry name" value="IMPACT FAMILY MEMBER YIGZ"/>
    <property type="match status" value="1"/>
</dbReference>
<keyword evidence="5" id="KW-1185">Reference proteome</keyword>
<dbReference type="PANTHER" id="PTHR16301">
    <property type="entry name" value="IMPACT-RELATED"/>
    <property type="match status" value="1"/>
</dbReference>
<dbReference type="SUPFAM" id="SSF54980">
    <property type="entry name" value="EF-G C-terminal domain-like"/>
    <property type="match status" value="1"/>
</dbReference>
<evidence type="ECO:0000259" key="2">
    <source>
        <dbReference type="Pfam" id="PF01205"/>
    </source>
</evidence>
<dbReference type="InterPro" id="IPR015796">
    <property type="entry name" value="Impact_YigZ-like"/>
</dbReference>
<sequence>MTAQQIPYLTVSTPDGPVVHETEVKKSRFLCSLLRVQDEAEAQAFVASVRRQYWDARHNCTAFVIGDQPRRERSNDDGEPAGTAGAPMLEVLRRRGLTDTVAVVTRYFGGVLLGAGGLVRAYGGAVSAALDQAVVVERRLVALLAVGVDHQRAGRLENDLRAAGHLVREAVYTGSGVRFEIGVPAGEVAAFEAWLAAASAGAAELEPIGTERVDVPWGGVRPSR</sequence>
<dbReference type="Gene3D" id="3.30.70.240">
    <property type="match status" value="1"/>
</dbReference>
<dbReference type="InterPro" id="IPR020568">
    <property type="entry name" value="Ribosomal_Su5_D2-typ_SF"/>
</dbReference>
<reference evidence="4 5" key="1">
    <citation type="submission" date="2024-09" db="EMBL/GenBank/DDBJ databases">
        <authorList>
            <person name="Lee S.D."/>
        </authorList>
    </citation>
    <scope>NUCLEOTIDE SEQUENCE [LARGE SCALE GENOMIC DNA]</scope>
    <source>
        <strain evidence="4 5">N1-5</strain>
    </source>
</reference>
<accession>A0ABV6UQ46</accession>
<gene>
    <name evidence="4" type="ORF">ACEZDJ_20055</name>
</gene>
<organism evidence="4 5">
    <name type="scientific">Streptacidiphilus cavernicola</name>
    <dbReference type="NCBI Taxonomy" id="3342716"/>
    <lineage>
        <taxon>Bacteria</taxon>
        <taxon>Bacillati</taxon>
        <taxon>Actinomycetota</taxon>
        <taxon>Actinomycetes</taxon>
        <taxon>Kitasatosporales</taxon>
        <taxon>Streptomycetaceae</taxon>
        <taxon>Streptacidiphilus</taxon>
    </lineage>
</organism>
<evidence type="ECO:0000256" key="1">
    <source>
        <dbReference type="ARBA" id="ARBA00007665"/>
    </source>
</evidence>